<feature type="compositionally biased region" description="Basic and acidic residues" evidence="1">
    <location>
        <begin position="126"/>
        <end position="136"/>
    </location>
</feature>
<feature type="compositionally biased region" description="Polar residues" evidence="1">
    <location>
        <begin position="402"/>
        <end position="416"/>
    </location>
</feature>
<feature type="compositionally biased region" description="Polar residues" evidence="1">
    <location>
        <begin position="574"/>
        <end position="588"/>
    </location>
</feature>
<sequence length="751" mass="81606">MWYPEDMYPNRILEPDFKPVDLLNEGGNVFEDVNKLGSSLLNVASTKVDEMVTSIQGFLAPDPIPSDMSESGVTTLNTSDSTTVTNTVVTQQSQSRTLDYTLSNGSAPLQVIKEGDAEVSTSGKDPPARMTKENAHDPPPQTSLLPPPVESDSDPSFEDKFAVAPDSDGFAVFENRFEINVFETVSFTGESSLSVVETGNETENHQPPIERRNVVQNESGVVDPFHHIDDTLAASKAAVVESDALPIEEIDDEQDSLLRALEESSAASNELDKTGKSLLEDQKNKPDVEIYWNSTPFAQELEKNASALKQEVPVSPSIAIANVNSNDNDNNNHNDYNNNNHNHNNDAVAVAVSLPLETRGTDSIGVDRQNNTTSAADDAVTHPPSAENDTPSFNAPPEAKSITLQSPAKVNSTSVPAIQKPPPKETMVLVETEHEKPLPVLEKKKSKKLGLKGLISRPFQKNKKGSSEPAEGKPLEKKGDAFLPHSTSHVVAESSSSSSSFKATAGATTAQTTEVRVEREQPVPDGFDFVDFDQVVVQQQQQSDEKFETKMVFGLNDDITGEADDRDWVDFGPINNSNTTNQPLSSPAATPVRKSKEVPDSPKASTLGIEKLRRHPSSTSLQGLVVIEEETSKSARDFAAAGVPSRSERSYSQRSLSHTAFDTSFDSGFQFSKDGRRNSIETTNVSVNLKSFEDHRELSFDDFQDGFDFSPSGNWEAFGDASDVGAAAYRQKGYSVVSPQKVSEFPGVHKT</sequence>
<feature type="region of interest" description="Disordered" evidence="1">
    <location>
        <begin position="111"/>
        <end position="160"/>
    </location>
</feature>
<feature type="compositionally biased region" description="Pro residues" evidence="1">
    <location>
        <begin position="137"/>
        <end position="149"/>
    </location>
</feature>
<protein>
    <submittedName>
        <fullName evidence="2">Uncharacterized protein</fullName>
    </submittedName>
</protein>
<dbReference type="EMBL" id="HBIX01028554">
    <property type="protein sequence ID" value="CAE0726510.1"/>
    <property type="molecule type" value="Transcribed_RNA"/>
</dbReference>
<feature type="region of interest" description="Disordered" evidence="1">
    <location>
        <begin position="325"/>
        <end position="344"/>
    </location>
</feature>
<proteinExistence type="predicted"/>
<feature type="region of interest" description="Disordered" evidence="1">
    <location>
        <begin position="572"/>
        <end position="605"/>
    </location>
</feature>
<accession>A0A7S4ATL9</accession>
<feature type="region of interest" description="Disordered" evidence="1">
    <location>
        <begin position="453"/>
        <end position="524"/>
    </location>
</feature>
<organism evidence="2">
    <name type="scientific">Pseudo-nitzschia australis</name>
    <dbReference type="NCBI Taxonomy" id="44445"/>
    <lineage>
        <taxon>Eukaryota</taxon>
        <taxon>Sar</taxon>
        <taxon>Stramenopiles</taxon>
        <taxon>Ochrophyta</taxon>
        <taxon>Bacillariophyta</taxon>
        <taxon>Bacillariophyceae</taxon>
        <taxon>Bacillariophycidae</taxon>
        <taxon>Bacillariales</taxon>
        <taxon>Bacillariaceae</taxon>
        <taxon>Pseudo-nitzschia</taxon>
    </lineage>
</organism>
<dbReference type="AlphaFoldDB" id="A0A7S4ATL9"/>
<feature type="region of interest" description="Disordered" evidence="1">
    <location>
        <begin position="360"/>
        <end position="424"/>
    </location>
</feature>
<gene>
    <name evidence="2" type="ORF">PAUS00366_LOCUS19267</name>
</gene>
<reference evidence="2" key="1">
    <citation type="submission" date="2021-01" db="EMBL/GenBank/DDBJ databases">
        <authorList>
            <person name="Corre E."/>
            <person name="Pelletier E."/>
            <person name="Niang G."/>
            <person name="Scheremetjew M."/>
            <person name="Finn R."/>
            <person name="Kale V."/>
            <person name="Holt S."/>
            <person name="Cochrane G."/>
            <person name="Meng A."/>
            <person name="Brown T."/>
            <person name="Cohen L."/>
        </authorList>
    </citation>
    <scope>NUCLEOTIDE SEQUENCE</scope>
    <source>
        <strain evidence="2">10249 10 AB</strain>
    </source>
</reference>
<feature type="compositionally biased region" description="Basic and acidic residues" evidence="1">
    <location>
        <begin position="470"/>
        <end position="480"/>
    </location>
</feature>
<feature type="compositionally biased region" description="Low complexity" evidence="1">
    <location>
        <begin position="486"/>
        <end position="513"/>
    </location>
</feature>
<name>A0A7S4ATL9_9STRA</name>
<evidence type="ECO:0000313" key="2">
    <source>
        <dbReference type="EMBL" id="CAE0726510.1"/>
    </source>
</evidence>
<evidence type="ECO:0000256" key="1">
    <source>
        <dbReference type="SAM" id="MobiDB-lite"/>
    </source>
</evidence>